<evidence type="ECO:0000259" key="13">
    <source>
        <dbReference type="Pfam" id="PF10502"/>
    </source>
</evidence>
<keyword evidence="8" id="KW-0378">Hydrolase</keyword>
<dbReference type="CDD" id="cd06530">
    <property type="entry name" value="S26_SPase_I"/>
    <property type="match status" value="1"/>
</dbReference>
<accession>A0ABQ0D732</accession>
<evidence type="ECO:0000256" key="12">
    <source>
        <dbReference type="SAM" id="Phobius"/>
    </source>
</evidence>
<name>A0ABQ0D732_9EUKA</name>
<keyword evidence="10 12" id="KW-0472">Membrane</keyword>
<comment type="similarity">
    <text evidence="3">Belongs to the peptidase S26B family.</text>
</comment>
<evidence type="ECO:0000256" key="4">
    <source>
        <dbReference type="ARBA" id="ARBA00013208"/>
    </source>
</evidence>
<comment type="caution">
    <text evidence="14">The sequence shown here is derived from an EMBL/GenBank/DDBJ whole genome shotgun (WGS) entry which is preliminary data.</text>
</comment>
<dbReference type="Gene3D" id="2.10.109.10">
    <property type="entry name" value="Umud Fragment, subunit A"/>
    <property type="match status" value="1"/>
</dbReference>
<dbReference type="PANTHER" id="PTHR10806">
    <property type="entry name" value="SIGNAL PEPTIDASE COMPLEX CATALYTIC SUBUNIT SEC11"/>
    <property type="match status" value="1"/>
</dbReference>
<reference evidence="14 16" key="1">
    <citation type="journal article" date="2019" name="PLoS Negl. Trop. Dis.">
        <title>Whole genome sequencing of Entamoeba nuttalli reveals mammalian host-related molecular signatures and a novel octapeptide-repeat surface protein.</title>
        <authorList>
            <person name="Tanaka M."/>
            <person name="Makiuchi T."/>
            <person name="Komiyama T."/>
            <person name="Shiina T."/>
            <person name="Osaki K."/>
            <person name="Tachibana H."/>
        </authorList>
    </citation>
    <scope>NUCLEOTIDE SEQUENCE [LARGE SCALE GENOMIC DNA]</scope>
    <source>
        <strain evidence="14 16">P19-061405</strain>
    </source>
</reference>
<sequence>MKLDIQLYLIEMFAPIQSLMSMGPRLIIQNVTQFGLIVASAVIMWKALCILFLTEAPIVVILSGSMEPGFKRGDLMFLTNKGGVDNIQIGDIIVYNLPSKGIPIIHRVIEIHKDTKGDVRFLTKGDNNPVDDRGLYGGPLWLKPHQIIGKSYAHIPYVGMITIALTDYPILKWTVIGLLLISVLLNKDQ</sequence>
<evidence type="ECO:0000256" key="3">
    <source>
        <dbReference type="ARBA" id="ARBA00011035"/>
    </source>
</evidence>
<dbReference type="Pfam" id="PF10502">
    <property type="entry name" value="Peptidase_S26"/>
    <property type="match status" value="1"/>
</dbReference>
<dbReference type="NCBIfam" id="TIGR02228">
    <property type="entry name" value="sigpep_I_arch"/>
    <property type="match status" value="1"/>
</dbReference>
<evidence type="ECO:0000256" key="6">
    <source>
        <dbReference type="ARBA" id="ARBA00021755"/>
    </source>
</evidence>
<dbReference type="InterPro" id="IPR019758">
    <property type="entry name" value="Pept_S26A_signal_pept_1_CS"/>
</dbReference>
<evidence type="ECO:0000256" key="2">
    <source>
        <dbReference type="ARBA" id="ARBA00004648"/>
    </source>
</evidence>
<keyword evidence="9 12" id="KW-1133">Transmembrane helix</keyword>
<protein>
    <recommendedName>
        <fullName evidence="5">Signal peptidase complex catalytic subunit SEC11</fullName>
        <ecNumber evidence="4">3.4.21.89</ecNumber>
    </recommendedName>
    <alternativeName>
        <fullName evidence="6">Signal peptidase complex catalytic subunit sec11</fullName>
    </alternativeName>
</protein>
<evidence type="ECO:0000256" key="7">
    <source>
        <dbReference type="ARBA" id="ARBA00022692"/>
    </source>
</evidence>
<organism evidence="14 16">
    <name type="scientific">Entamoeba nuttalli</name>
    <dbReference type="NCBI Taxonomy" id="412467"/>
    <lineage>
        <taxon>Eukaryota</taxon>
        <taxon>Amoebozoa</taxon>
        <taxon>Evosea</taxon>
        <taxon>Archamoebae</taxon>
        <taxon>Mastigamoebida</taxon>
        <taxon>Entamoebidae</taxon>
        <taxon>Entamoeba</taxon>
    </lineage>
</organism>
<dbReference type="InterPro" id="IPR036286">
    <property type="entry name" value="LexA/Signal_pep-like_sf"/>
</dbReference>
<feature type="domain" description="Peptidase S26" evidence="13">
    <location>
        <begin position="36"/>
        <end position="109"/>
    </location>
</feature>
<dbReference type="SUPFAM" id="SSF51306">
    <property type="entry name" value="LexA/Signal peptidase"/>
    <property type="match status" value="1"/>
</dbReference>
<dbReference type="EMBL" id="BAAFRS010000280">
    <property type="protein sequence ID" value="GAB1226225.1"/>
    <property type="molecule type" value="Genomic_DNA"/>
</dbReference>
<dbReference type="EC" id="3.4.21.89" evidence="4"/>
<evidence type="ECO:0000256" key="9">
    <source>
        <dbReference type="ARBA" id="ARBA00022989"/>
    </source>
</evidence>
<proteinExistence type="inferred from homology"/>
<dbReference type="EMBL" id="BAAFRS010000002">
    <property type="protein sequence ID" value="GAB1218655.1"/>
    <property type="molecule type" value="Genomic_DNA"/>
</dbReference>
<dbReference type="InterPro" id="IPR019533">
    <property type="entry name" value="Peptidase_S26"/>
</dbReference>
<keyword evidence="7 12" id="KW-0812">Transmembrane</keyword>
<evidence type="ECO:0000313" key="14">
    <source>
        <dbReference type="EMBL" id="GAB1218655.1"/>
    </source>
</evidence>
<evidence type="ECO:0000256" key="10">
    <source>
        <dbReference type="ARBA" id="ARBA00023136"/>
    </source>
</evidence>
<reference evidence="14" key="2">
    <citation type="submission" date="2024-08" db="EMBL/GenBank/DDBJ databases">
        <title>Draft genome assembly of Entamoeba nuttalli using a combination of long-read and short-read sequencing data.</title>
        <authorList>
            <person name="Tanaka M."/>
            <person name="Tachibana H."/>
        </authorList>
    </citation>
    <scope>NUCLEOTIDE SEQUENCE</scope>
    <source>
        <strain evidence="14">P19-061405</strain>
    </source>
</reference>
<feature type="transmembrane region" description="Helical" evidence="12">
    <location>
        <begin position="34"/>
        <end position="62"/>
    </location>
</feature>
<comment type="catalytic activity">
    <reaction evidence="1">
        <text>Cleavage of hydrophobic, N-terminal signal or leader sequences from secreted and periplasmic proteins.</text>
        <dbReference type="EC" id="3.4.21.89"/>
    </reaction>
</comment>
<evidence type="ECO:0000256" key="5">
    <source>
        <dbReference type="ARBA" id="ARBA00019685"/>
    </source>
</evidence>
<evidence type="ECO:0000256" key="1">
    <source>
        <dbReference type="ARBA" id="ARBA00000677"/>
    </source>
</evidence>
<comment type="function">
    <text evidence="11">Catalytic component of the signal peptidase complex (SPC) which catalyzes the cleavage of N-terminal signal sequences from nascent proteins as they are translocated into the lumen of the endoplasmic reticulum. Specifically cleaves N-terminal signal peptides that contain a hydrophobic alpha-helix (h-region) shorter than 18-20 amino acids.</text>
</comment>
<evidence type="ECO:0000256" key="8">
    <source>
        <dbReference type="ARBA" id="ARBA00022801"/>
    </source>
</evidence>
<comment type="subcellular location">
    <subcellularLocation>
        <location evidence="2">Endoplasmic reticulum membrane</location>
        <topology evidence="2">Single-pass type II membrane protein</topology>
    </subcellularLocation>
</comment>
<evidence type="ECO:0000313" key="15">
    <source>
        <dbReference type="EMBL" id="GAB1226225.1"/>
    </source>
</evidence>
<evidence type="ECO:0000256" key="11">
    <source>
        <dbReference type="ARBA" id="ARBA00045533"/>
    </source>
</evidence>
<dbReference type="PRINTS" id="PR00728">
    <property type="entry name" value="SIGNALPTASE"/>
</dbReference>
<evidence type="ECO:0000313" key="16">
    <source>
        <dbReference type="Proteomes" id="UP001628156"/>
    </source>
</evidence>
<dbReference type="InterPro" id="IPR001733">
    <property type="entry name" value="Peptidase_S26B"/>
</dbReference>
<gene>
    <name evidence="14" type="ORF">ENUP19_0002G0003</name>
    <name evidence="15" type="ORF">ENUP19_0280G0010</name>
</gene>
<dbReference type="PROSITE" id="PS00761">
    <property type="entry name" value="SPASE_I_3"/>
    <property type="match status" value="1"/>
</dbReference>
<dbReference type="PANTHER" id="PTHR10806:SF6">
    <property type="entry name" value="SIGNAL PEPTIDASE COMPLEX CATALYTIC SUBUNIT SEC11"/>
    <property type="match status" value="1"/>
</dbReference>
<dbReference type="Proteomes" id="UP001628156">
    <property type="component" value="Unassembled WGS sequence"/>
</dbReference>
<keyword evidence="16" id="KW-1185">Reference proteome</keyword>